<keyword evidence="1" id="KW-1133">Transmembrane helix</keyword>
<accession>A0A1P8VIU1</accession>
<dbReference type="KEGG" id="vg:30999373"/>
<evidence type="ECO:0000256" key="1">
    <source>
        <dbReference type="SAM" id="Phobius"/>
    </source>
</evidence>
<reference evidence="2" key="1">
    <citation type="submission" date="2016-12" db="EMBL/GenBank/DDBJ databases">
        <title>A murine herpesvirus closely related to ubiquitous human herpesviruses causes T-cell depletion.</title>
        <authorList>
            <person name="Patel S.J."/>
            <person name="Zhao G."/>
            <person name="Penna V.R."/>
            <person name="Park E."/>
            <person name="Lauron E.J."/>
            <person name="Harvey I.B."/>
            <person name="Beatty W.L."/>
            <person name="Plougastel-Douglas B."/>
            <person name="Poursine-Laurent J."/>
            <person name="Fremont D.H."/>
            <person name="Wang D."/>
            <person name="Yokoyama W.M."/>
        </authorList>
    </citation>
    <scope>NUCLEOTIDE SEQUENCE [LARGE SCALE GENOMIC DNA]</scope>
    <source>
        <strain evidence="2">YOK1</strain>
    </source>
</reference>
<proteinExistence type="predicted"/>
<dbReference type="Proteomes" id="UP000202182">
    <property type="component" value="Segment"/>
</dbReference>
<keyword evidence="3" id="KW-1185">Reference proteome</keyword>
<organism evidence="2">
    <name type="scientific">Murid betaherpesvirus 3</name>
    <dbReference type="NCBI Taxonomy" id="2560603"/>
    <lineage>
        <taxon>Viruses</taxon>
        <taxon>Duplodnaviria</taxon>
        <taxon>Heunggongvirae</taxon>
        <taxon>Peploviricota</taxon>
        <taxon>Herviviricetes</taxon>
        <taxon>Herpesvirales</taxon>
        <taxon>Orthoherpesviridae</taxon>
        <taxon>Betaherpesvirinae</taxon>
        <taxon>Roseolovirus</taxon>
        <taxon>Roseolovirus muridbeta3</taxon>
    </lineage>
</organism>
<sequence>MAKKIMSMATWLICVYSVLFFSIGQTKIQISITTNKNITNTELTVFGNVTDIKTTKGHHYEETVHQFLYFNNLLNEFLDYHETKLTFFCGFNSDSKYDSLFEFFLNGTRIVHLAPLNNTINVKNISEDFNSIFIQSTETSFMYIYAQWHCIDDIFNIEGFRSNAYIAPKMYIEEIDSTFICYANDYSPRPISMKWLCGDISLNAKNIVVPIAADPIDPFETYDESIKTSASPYCYCIIKHVSLYNEVVIRHVAKFVFTPAHDMDFRVVKSFNYFYAVSNMLWIVPFHVVILIIFIKIVQFYCVEIKQNDENRVIMEVVDVDNMNMCDGDDGAGIDNPGLVDVENMYIFDVDGETRMDNSVSVDVENTYIFDEGDHEIRINNSISVDVENMCMSNDGDDEMGIGDNAVSVL</sequence>
<feature type="transmembrane region" description="Helical" evidence="1">
    <location>
        <begin position="273"/>
        <end position="298"/>
    </location>
</feature>
<name>A0A1P8VIU1_9BETA</name>
<evidence type="ECO:0000313" key="2">
    <source>
        <dbReference type="EMBL" id="APZ76247.1"/>
    </source>
</evidence>
<keyword evidence="1" id="KW-0472">Membrane</keyword>
<dbReference type="EMBL" id="KY355735">
    <property type="protein sequence ID" value="APZ76247.1"/>
    <property type="molecule type" value="Genomic_DNA"/>
</dbReference>
<keyword evidence="1" id="KW-0812">Transmembrane</keyword>
<gene>
    <name evidence="2" type="primary">U32</name>
    <name evidence="2" type="ORF">MRV_0036</name>
</gene>
<evidence type="ECO:0000313" key="3">
    <source>
        <dbReference type="Proteomes" id="UP000202182"/>
    </source>
</evidence>
<protein>
    <submittedName>
        <fullName evidence="2">Glycoprotein</fullName>
    </submittedName>
</protein>